<sequence>MTVRSVLWLWLLIPNLIYAQSVKQDSLDIASKVVGLNFTLPERDSLREGVQENLGSYVKIRKYPIDNSIPPALGFNPVLPGMTFEKRQEAITWPYNDKLSRPKSDFEIALMPVSALASLIKNKKITATELTKIYLNRLKKYGDTLKCVVTITEELALRQARRADEEIAAGHYRGPLHGIPYGVKDLLAVEGYKTTWGAMPFKDQVIDKTATVVSRLGESGAILVAKLTMGALAWGDVWFGGTTKNPWNLQQGSSGSSAGSASATAAGLVGFSIGTETWGSIVSPSTRCGVTGLRPTYGRVSRYGAMALSWSMDKIGPICRSAQDCAMVFNAMYGPDQLDATLVDLPFNYKGGIALKNLKIGYFKTLFDRNYINKKNDSLTLEVLKSLGAKLTPVKLPEDVPAEALAFILSAEAAAAFDDLTRSNRDSLLVRQIKNAWPNVFRTARYIPAVEYIQANRLRYLLQVDFHEMIKDFDVIISPSFGGMQLLTTNLTGHPCVVTPNGFNQNGGPTSISFIGNLYDEATILAVARQYQNATAFDEKHPLLFTE</sequence>
<dbReference type="Gene3D" id="3.90.1300.10">
    <property type="entry name" value="Amidase signature (AS) domain"/>
    <property type="match status" value="1"/>
</dbReference>
<keyword evidence="3" id="KW-1185">Reference proteome</keyword>
<dbReference type="InterPro" id="IPR036928">
    <property type="entry name" value="AS_sf"/>
</dbReference>
<evidence type="ECO:0000313" key="2">
    <source>
        <dbReference type="EMBL" id="MDN5216527.1"/>
    </source>
</evidence>
<dbReference type="InterPro" id="IPR000120">
    <property type="entry name" value="Amidase"/>
</dbReference>
<feature type="domain" description="Amidase" evidence="1">
    <location>
        <begin position="129"/>
        <end position="482"/>
    </location>
</feature>
<dbReference type="PANTHER" id="PTHR11895">
    <property type="entry name" value="TRANSAMIDASE"/>
    <property type="match status" value="1"/>
</dbReference>
<dbReference type="Pfam" id="PF01425">
    <property type="entry name" value="Amidase"/>
    <property type="match status" value="1"/>
</dbReference>
<evidence type="ECO:0000313" key="3">
    <source>
        <dbReference type="Proteomes" id="UP001172083"/>
    </source>
</evidence>
<dbReference type="Proteomes" id="UP001172083">
    <property type="component" value="Unassembled WGS sequence"/>
</dbReference>
<dbReference type="SUPFAM" id="SSF75304">
    <property type="entry name" value="Amidase signature (AS) enzymes"/>
    <property type="match status" value="1"/>
</dbReference>
<reference evidence="2" key="1">
    <citation type="submission" date="2023-06" db="EMBL/GenBank/DDBJ databases">
        <title>Genomic of Agaribacillus aureum.</title>
        <authorList>
            <person name="Wang G."/>
        </authorList>
    </citation>
    <scope>NUCLEOTIDE SEQUENCE</scope>
    <source>
        <strain evidence="2">BMA12</strain>
    </source>
</reference>
<dbReference type="InterPro" id="IPR023631">
    <property type="entry name" value="Amidase_dom"/>
</dbReference>
<protein>
    <submittedName>
        <fullName evidence="2">Amidase</fullName>
    </submittedName>
</protein>
<dbReference type="PANTHER" id="PTHR11895:SF73">
    <property type="entry name" value="AMIDASE FAMILY PROTEIN"/>
    <property type="match status" value="1"/>
</dbReference>
<name>A0ABT8LHX2_9BACT</name>
<proteinExistence type="predicted"/>
<comment type="caution">
    <text evidence="2">The sequence shown here is derived from an EMBL/GenBank/DDBJ whole genome shotgun (WGS) entry which is preliminary data.</text>
</comment>
<dbReference type="EMBL" id="JAUJEB010000009">
    <property type="protein sequence ID" value="MDN5216527.1"/>
    <property type="molecule type" value="Genomic_DNA"/>
</dbReference>
<evidence type="ECO:0000259" key="1">
    <source>
        <dbReference type="Pfam" id="PF01425"/>
    </source>
</evidence>
<accession>A0ABT8LHX2</accession>
<gene>
    <name evidence="2" type="ORF">QQ020_30945</name>
</gene>
<dbReference type="RefSeq" id="WP_346761862.1">
    <property type="nucleotide sequence ID" value="NZ_JAUJEB010000009.1"/>
</dbReference>
<organism evidence="2 3">
    <name type="scientific">Agaribacillus aureus</name>
    <dbReference type="NCBI Taxonomy" id="3051825"/>
    <lineage>
        <taxon>Bacteria</taxon>
        <taxon>Pseudomonadati</taxon>
        <taxon>Bacteroidota</taxon>
        <taxon>Cytophagia</taxon>
        <taxon>Cytophagales</taxon>
        <taxon>Splendidivirgaceae</taxon>
        <taxon>Agaribacillus</taxon>
    </lineage>
</organism>